<dbReference type="EMBL" id="CP019239">
    <property type="protein sequence ID" value="APW42166.1"/>
    <property type="molecule type" value="Genomic_DNA"/>
</dbReference>
<dbReference type="KEGG" id="rsb:RS694_06220"/>
<organism evidence="2 3">
    <name type="scientific">Rhodoferax saidenbachensis</name>
    <dbReference type="NCBI Taxonomy" id="1484693"/>
    <lineage>
        <taxon>Bacteria</taxon>
        <taxon>Pseudomonadati</taxon>
        <taxon>Pseudomonadota</taxon>
        <taxon>Betaproteobacteria</taxon>
        <taxon>Burkholderiales</taxon>
        <taxon>Comamonadaceae</taxon>
        <taxon>Rhodoferax</taxon>
    </lineage>
</organism>
<evidence type="ECO:0000313" key="3">
    <source>
        <dbReference type="Proteomes" id="UP000186110"/>
    </source>
</evidence>
<dbReference type="Gene3D" id="3.40.50.1820">
    <property type="entry name" value="alpha/beta hydrolase"/>
    <property type="match status" value="1"/>
</dbReference>
<accession>A0A1P8K840</accession>
<keyword evidence="3" id="KW-1185">Reference proteome</keyword>
<name>A0A1P8K840_9BURK</name>
<dbReference type="SUPFAM" id="SSF53474">
    <property type="entry name" value="alpha/beta-Hydrolases"/>
    <property type="match status" value="1"/>
</dbReference>
<dbReference type="GO" id="GO:0016020">
    <property type="term" value="C:membrane"/>
    <property type="evidence" value="ECO:0007669"/>
    <property type="project" value="TreeGrafter"/>
</dbReference>
<dbReference type="STRING" id="1484693.RS694_06220"/>
<dbReference type="Proteomes" id="UP000186110">
    <property type="component" value="Chromosome"/>
</dbReference>
<gene>
    <name evidence="2" type="ORF">RS694_06220</name>
</gene>
<evidence type="ECO:0000259" key="1">
    <source>
        <dbReference type="Pfam" id="PF00561"/>
    </source>
</evidence>
<dbReference type="InterPro" id="IPR029058">
    <property type="entry name" value="AB_hydrolase_fold"/>
</dbReference>
<dbReference type="RefSeq" id="WP_037246932.1">
    <property type="nucleotide sequence ID" value="NZ_CP019239.1"/>
</dbReference>
<sequence>MPSLQVGASEVWVEGNSGPVILMLHGWPDTHRLWDGTVEALQNHYRCVRFTLPGFTTDANGTAQAIALDAMVAHIAAIADAVSPHQPVTLLLHDWGCIFGYEFAARHPDRVARVVGVDIGDHNSNAYLRSLNTSAKLQIVFYQVWLALAWQVGRWLSDGFATRMTRWMARAMRCPTPADAIHWSMNFPYAMAWMGVAGGLRHTAPVDLQCPTLYLYGEHKPFMFHSPQWLTQLNTHPPSTTRGFATGHWVMLNQPAAFNTCVKDWLAASASTQQT</sequence>
<dbReference type="PANTHER" id="PTHR43798:SF33">
    <property type="entry name" value="HYDROLASE, PUTATIVE (AFU_ORTHOLOGUE AFUA_2G14860)-RELATED"/>
    <property type="match status" value="1"/>
</dbReference>
<dbReference type="AlphaFoldDB" id="A0A1P8K840"/>
<dbReference type="InterPro" id="IPR000073">
    <property type="entry name" value="AB_hydrolase_1"/>
</dbReference>
<feature type="domain" description="AB hydrolase-1" evidence="1">
    <location>
        <begin position="19"/>
        <end position="176"/>
    </location>
</feature>
<proteinExistence type="predicted"/>
<protein>
    <recommendedName>
        <fullName evidence="1">AB hydrolase-1 domain-containing protein</fullName>
    </recommendedName>
</protein>
<reference evidence="2 3" key="1">
    <citation type="submission" date="2017-01" db="EMBL/GenBank/DDBJ databases">
        <authorList>
            <person name="Mah S.A."/>
            <person name="Swanson W.J."/>
            <person name="Moy G.W."/>
            <person name="Vacquier V.D."/>
        </authorList>
    </citation>
    <scope>NUCLEOTIDE SEQUENCE [LARGE SCALE GENOMIC DNA]</scope>
    <source>
        <strain evidence="2 3">DSM 22694</strain>
    </source>
</reference>
<dbReference type="Pfam" id="PF00561">
    <property type="entry name" value="Abhydrolase_1"/>
    <property type="match status" value="1"/>
</dbReference>
<evidence type="ECO:0000313" key="2">
    <source>
        <dbReference type="EMBL" id="APW42166.1"/>
    </source>
</evidence>
<dbReference type="InterPro" id="IPR050266">
    <property type="entry name" value="AB_hydrolase_sf"/>
</dbReference>
<dbReference type="PANTHER" id="PTHR43798">
    <property type="entry name" value="MONOACYLGLYCEROL LIPASE"/>
    <property type="match status" value="1"/>
</dbReference>
<dbReference type="eggNOG" id="COG0596">
    <property type="taxonomic scope" value="Bacteria"/>
</dbReference>